<dbReference type="SUPFAM" id="SSF144122">
    <property type="entry name" value="Tim10-like"/>
    <property type="match status" value="1"/>
</dbReference>
<keyword evidence="3" id="KW-1185">Reference proteome</keyword>
<evidence type="ECO:0000259" key="1">
    <source>
        <dbReference type="Pfam" id="PF02953"/>
    </source>
</evidence>
<name>A0ABQ9TIU8_SAGOE</name>
<dbReference type="PANTHER" id="PTHR14199">
    <property type="entry name" value="NEUROBLASTOMA BREAKPOINT FAMILY MEMBER 6-LIKE PROTEIN"/>
    <property type="match status" value="1"/>
</dbReference>
<dbReference type="PANTHER" id="PTHR14199:SF38">
    <property type="entry name" value="NEUROBLASTOMA BREAKPOINT FAMILY MEMBER 6-LIKE PROTEIN"/>
    <property type="match status" value="1"/>
</dbReference>
<comment type="caution">
    <text evidence="2">The sequence shown here is derived from an EMBL/GenBank/DDBJ whole genome shotgun (WGS) entry which is preliminary data.</text>
</comment>
<dbReference type="Gene3D" id="1.10.287.810">
    <property type="entry name" value="Mitochondrial import inner membrane translocase subunit tim13 like domains"/>
    <property type="match status" value="1"/>
</dbReference>
<protein>
    <recommendedName>
        <fullName evidence="1">Tim10-like domain-containing protein</fullName>
    </recommendedName>
</protein>
<dbReference type="InterPro" id="IPR004217">
    <property type="entry name" value="Tim10-like"/>
</dbReference>
<reference evidence="2 3" key="1">
    <citation type="submission" date="2023-05" db="EMBL/GenBank/DDBJ databases">
        <title>B98-5 Cell Line De Novo Hybrid Assembly: An Optical Mapping Approach.</title>
        <authorList>
            <person name="Kananen K."/>
            <person name="Auerbach J.A."/>
            <person name="Kautto E."/>
            <person name="Blachly J.S."/>
        </authorList>
    </citation>
    <scope>NUCLEOTIDE SEQUENCE [LARGE SCALE GENOMIC DNA]</scope>
    <source>
        <strain evidence="2">B95-8</strain>
        <tissue evidence="2">Cell line</tissue>
    </source>
</reference>
<gene>
    <name evidence="2" type="ORF">P7K49_037160</name>
</gene>
<sequence>MESLKHGQYLRLSLATWCLVFVAKDIQSCGVLTQFNPKLWLYFLHKLQRGKCEEDKDLTESVLEEELEFEEQELAELLRPAARLLIHDPFIQAQAEELTHLWQKIQGGRVVCCLFTQDVKNTVKSFEGLLRNTGIAYDQRQRLCEQMVEGSQLTEILARNLTTEKLATGSEDPYLHPSPPKVRLCKCGRPGMDSSSSSSAACLGAVDPQLQHFIEVETQKQRFQQLVHQMTELCWEKCMDKPGPKLDSRAEACFVNCVERFIDTSRFIVNQLEQTQKSKPAFSESLSD</sequence>
<dbReference type="InterPro" id="IPR035427">
    <property type="entry name" value="Tim10-like_dom_sf"/>
</dbReference>
<proteinExistence type="predicted"/>
<dbReference type="Proteomes" id="UP001266305">
    <property type="component" value="Unassembled WGS sequence"/>
</dbReference>
<dbReference type="EMBL" id="JASSZA010000022">
    <property type="protein sequence ID" value="KAK2084127.1"/>
    <property type="molecule type" value="Genomic_DNA"/>
</dbReference>
<evidence type="ECO:0000313" key="2">
    <source>
        <dbReference type="EMBL" id="KAK2084127.1"/>
    </source>
</evidence>
<evidence type="ECO:0000313" key="3">
    <source>
        <dbReference type="Proteomes" id="UP001266305"/>
    </source>
</evidence>
<organism evidence="2 3">
    <name type="scientific">Saguinus oedipus</name>
    <name type="common">Cotton-top tamarin</name>
    <name type="synonym">Oedipomidas oedipus</name>
    <dbReference type="NCBI Taxonomy" id="9490"/>
    <lineage>
        <taxon>Eukaryota</taxon>
        <taxon>Metazoa</taxon>
        <taxon>Chordata</taxon>
        <taxon>Craniata</taxon>
        <taxon>Vertebrata</taxon>
        <taxon>Euteleostomi</taxon>
        <taxon>Mammalia</taxon>
        <taxon>Eutheria</taxon>
        <taxon>Euarchontoglires</taxon>
        <taxon>Primates</taxon>
        <taxon>Haplorrhini</taxon>
        <taxon>Platyrrhini</taxon>
        <taxon>Cebidae</taxon>
        <taxon>Callitrichinae</taxon>
        <taxon>Saguinus</taxon>
    </lineage>
</organism>
<dbReference type="InterPro" id="IPR055306">
    <property type="entry name" value="NBPF"/>
</dbReference>
<dbReference type="Pfam" id="PF02953">
    <property type="entry name" value="zf-Tim10_DDP"/>
    <property type="match status" value="1"/>
</dbReference>
<accession>A0ABQ9TIU8</accession>
<feature type="domain" description="Tim10-like" evidence="1">
    <location>
        <begin position="213"/>
        <end position="274"/>
    </location>
</feature>